<dbReference type="InterPro" id="IPR003593">
    <property type="entry name" value="AAA+_ATPase"/>
</dbReference>
<dbReference type="PANTHER" id="PTHR42939:SF1">
    <property type="entry name" value="ABC TRANSPORTER ATP-BINDING PROTEIN ALBC-RELATED"/>
    <property type="match status" value="1"/>
</dbReference>
<dbReference type="Gene3D" id="3.40.50.300">
    <property type="entry name" value="P-loop containing nucleotide triphosphate hydrolases"/>
    <property type="match status" value="1"/>
</dbReference>
<keyword evidence="2" id="KW-0547">Nucleotide-binding</keyword>
<evidence type="ECO:0000256" key="2">
    <source>
        <dbReference type="ARBA" id="ARBA00022741"/>
    </source>
</evidence>
<name>A0A3L7D9R9_GEOSE</name>
<organism evidence="5 6">
    <name type="scientific">Geobacillus stearothermophilus</name>
    <name type="common">Bacillus stearothermophilus</name>
    <dbReference type="NCBI Taxonomy" id="1422"/>
    <lineage>
        <taxon>Bacteria</taxon>
        <taxon>Bacillati</taxon>
        <taxon>Bacillota</taxon>
        <taxon>Bacilli</taxon>
        <taxon>Bacillales</taxon>
        <taxon>Anoxybacillaceae</taxon>
        <taxon>Geobacillus</taxon>
    </lineage>
</organism>
<dbReference type="GO" id="GO:0005524">
    <property type="term" value="F:ATP binding"/>
    <property type="evidence" value="ECO:0007669"/>
    <property type="project" value="UniProtKB-KW"/>
</dbReference>
<feature type="domain" description="ABC transporter" evidence="4">
    <location>
        <begin position="8"/>
        <end position="227"/>
    </location>
</feature>
<evidence type="ECO:0000313" key="6">
    <source>
        <dbReference type="Proteomes" id="UP000266922"/>
    </source>
</evidence>
<dbReference type="RefSeq" id="WP_049624430.1">
    <property type="nucleotide sequence ID" value="NZ_JARMSZ010000066.1"/>
</dbReference>
<dbReference type="PANTHER" id="PTHR42939">
    <property type="entry name" value="ABC TRANSPORTER ATP-BINDING PROTEIN ALBC-RELATED"/>
    <property type="match status" value="1"/>
</dbReference>
<dbReference type="InterPro" id="IPR003439">
    <property type="entry name" value="ABC_transporter-like_ATP-bd"/>
</dbReference>
<dbReference type="SMART" id="SM00382">
    <property type="entry name" value="AAA"/>
    <property type="match status" value="1"/>
</dbReference>
<keyword evidence="3 5" id="KW-0067">ATP-binding</keyword>
<dbReference type="Pfam" id="PF00005">
    <property type="entry name" value="ABC_tran"/>
    <property type="match status" value="1"/>
</dbReference>
<dbReference type="InterPro" id="IPR027417">
    <property type="entry name" value="P-loop_NTPase"/>
</dbReference>
<dbReference type="SUPFAM" id="SSF52540">
    <property type="entry name" value="P-loop containing nucleoside triphosphate hydrolases"/>
    <property type="match status" value="1"/>
</dbReference>
<dbReference type="EMBL" id="RCTJ01000095">
    <property type="protein sequence ID" value="RLQ12922.1"/>
    <property type="molecule type" value="Genomic_DNA"/>
</dbReference>
<proteinExistence type="predicted"/>
<dbReference type="InterPro" id="IPR051782">
    <property type="entry name" value="ABC_Transporter_VariousFunc"/>
</dbReference>
<evidence type="ECO:0000313" key="5">
    <source>
        <dbReference type="EMBL" id="RLQ12922.1"/>
    </source>
</evidence>
<evidence type="ECO:0000259" key="4">
    <source>
        <dbReference type="PROSITE" id="PS50893"/>
    </source>
</evidence>
<dbReference type="OrthoDB" id="2365508at2"/>
<dbReference type="GO" id="GO:0016887">
    <property type="term" value="F:ATP hydrolysis activity"/>
    <property type="evidence" value="ECO:0007669"/>
    <property type="project" value="InterPro"/>
</dbReference>
<evidence type="ECO:0000256" key="1">
    <source>
        <dbReference type="ARBA" id="ARBA00022448"/>
    </source>
</evidence>
<dbReference type="PROSITE" id="PS50893">
    <property type="entry name" value="ABC_TRANSPORTER_2"/>
    <property type="match status" value="1"/>
</dbReference>
<dbReference type="AlphaFoldDB" id="A0A3L7D9R9"/>
<accession>A0A3L7D9R9</accession>
<sequence length="227" mass="26191">MSMSNNVLYVRNLTKSINNKVILQECNITIKKGEICSLFGKNGTGKSLFLKCILGYTDFDFGVVKIGDYNIRERRQIRKYSGFVPSDDYSFCQLLTPNEYFSFIQSVFSLPYKETRKKIEYLAEKLAVQPYLDELIENLSFGTRKKIVLIGTLLYDPILLVCDEIFEGLDEQSVREVQDLFLNKKKIGHSILFTTHLYDEAITITDKCYQIVDRKIIEVDTSQKGVL</sequence>
<keyword evidence="1" id="KW-0813">Transport</keyword>
<comment type="caution">
    <text evidence="5">The sequence shown here is derived from an EMBL/GenBank/DDBJ whole genome shotgun (WGS) entry which is preliminary data.</text>
</comment>
<evidence type="ECO:0000256" key="3">
    <source>
        <dbReference type="ARBA" id="ARBA00022840"/>
    </source>
</evidence>
<reference evidence="5 6" key="1">
    <citation type="submission" date="2018-10" db="EMBL/GenBank/DDBJ databases">
        <title>Geobacillus stearothermophilus in processing lines of powdered infant formula.</title>
        <authorList>
            <person name="Rhee M.S."/>
            <person name="Choi I.-G."/>
            <person name="Cho T.J."/>
            <person name="Park B."/>
        </authorList>
    </citation>
    <scope>NUCLEOTIDE SEQUENCE [LARGE SCALE GENOMIC DNA]</scope>
    <source>
        <strain evidence="5 6">FHS-PPGT130</strain>
    </source>
</reference>
<gene>
    <name evidence="5" type="ORF">D9548_14825</name>
</gene>
<protein>
    <submittedName>
        <fullName evidence="5">ABC transporter ATP-binding protein</fullName>
    </submittedName>
</protein>
<dbReference type="Proteomes" id="UP000266922">
    <property type="component" value="Unassembled WGS sequence"/>
</dbReference>